<dbReference type="Pfam" id="PF09474">
    <property type="entry name" value="Type_III_YscX"/>
    <property type="match status" value="1"/>
</dbReference>
<proteinExistence type="predicted"/>
<protein>
    <submittedName>
        <fullName evidence="1">Uncharacterized protein</fullName>
    </submittedName>
</protein>
<keyword evidence="2" id="KW-1185">Reference proteome</keyword>
<name>A0A0P6VLM5_9HYPH</name>
<dbReference type="OrthoDB" id="7854935at2"/>
<dbReference type="AlphaFoldDB" id="A0A0P6VLM5"/>
<dbReference type="InterPro" id="IPR012672">
    <property type="entry name" value="T3SS_YscX"/>
</dbReference>
<comment type="caution">
    <text evidence="1">The sequence shown here is derived from an EMBL/GenBank/DDBJ whole genome shotgun (WGS) entry which is preliminary data.</text>
</comment>
<evidence type="ECO:0000313" key="2">
    <source>
        <dbReference type="Proteomes" id="UP000048984"/>
    </source>
</evidence>
<gene>
    <name evidence="1" type="ORF">ABB55_07610</name>
</gene>
<reference evidence="1 2" key="1">
    <citation type="submission" date="2015-09" db="EMBL/GenBank/DDBJ databases">
        <authorList>
            <person name="Jackson K.R."/>
            <person name="Lunt B.L."/>
            <person name="Fisher J.N.B."/>
            <person name="Gardner A.V."/>
            <person name="Bailey M.E."/>
            <person name="Deus L.M."/>
            <person name="Earl A.S."/>
            <person name="Gibby P.D."/>
            <person name="Hartmann K.A."/>
            <person name="Liu J.E."/>
            <person name="Manci A.M."/>
            <person name="Nielsen D.A."/>
            <person name="Solomon M.B."/>
            <person name="Breakwell D.P."/>
            <person name="Burnett S.H."/>
            <person name="Grose J.H."/>
        </authorList>
    </citation>
    <scope>NUCLEOTIDE SEQUENCE [LARGE SCALE GENOMIC DNA]</scope>
    <source>
        <strain evidence="1 2">16</strain>
    </source>
</reference>
<dbReference type="STRING" id="665126.ABB55_07610"/>
<dbReference type="RefSeq" id="WP_054358270.1">
    <property type="nucleotide sequence ID" value="NZ_JAPCYQ010000001.1"/>
</dbReference>
<sequence>MRIRYLDRGVESISVWQEQDEVHLPKEGGLAPAFLPQYRALDEITRRPSLDERLPRLLQPDFLDPDLLDPATLTDTRIAVRDQFIAEAARSSGRRKAVLELAASHLEDSVAMDEEVRRSLAVLLRG</sequence>
<evidence type="ECO:0000313" key="1">
    <source>
        <dbReference type="EMBL" id="KPL52107.1"/>
    </source>
</evidence>
<organism evidence="1 2">
    <name type="scientific">Prosthecodimorpha hirschii</name>
    <dbReference type="NCBI Taxonomy" id="665126"/>
    <lineage>
        <taxon>Bacteria</taxon>
        <taxon>Pseudomonadati</taxon>
        <taxon>Pseudomonadota</taxon>
        <taxon>Alphaproteobacteria</taxon>
        <taxon>Hyphomicrobiales</taxon>
        <taxon>Ancalomicrobiaceae</taxon>
        <taxon>Prosthecodimorpha</taxon>
    </lineage>
</organism>
<dbReference type="EMBL" id="LJYW01000001">
    <property type="protein sequence ID" value="KPL52107.1"/>
    <property type="molecule type" value="Genomic_DNA"/>
</dbReference>
<dbReference type="Proteomes" id="UP000048984">
    <property type="component" value="Unassembled WGS sequence"/>
</dbReference>
<reference evidence="1 2" key="2">
    <citation type="submission" date="2015-10" db="EMBL/GenBank/DDBJ databases">
        <title>Draft Genome Sequence of Prosthecomicrobium hirschii ATCC 27832.</title>
        <authorList>
            <person name="Daniel J."/>
            <person name="Givan S.A."/>
            <person name="Brun Y.V."/>
            <person name="Brown P.J."/>
        </authorList>
    </citation>
    <scope>NUCLEOTIDE SEQUENCE [LARGE SCALE GENOMIC DNA]</scope>
    <source>
        <strain evidence="1 2">16</strain>
    </source>
</reference>
<accession>A0A0P6VLM5</accession>